<feature type="signal peptide" evidence="1">
    <location>
        <begin position="1"/>
        <end position="19"/>
    </location>
</feature>
<evidence type="ECO:0000313" key="2">
    <source>
        <dbReference type="EMBL" id="GLQ88962.1"/>
    </source>
</evidence>
<dbReference type="InterPro" id="IPR008914">
    <property type="entry name" value="PEBP"/>
</dbReference>
<organism evidence="2 3">
    <name type="scientific">Dyella flagellata</name>
    <dbReference type="NCBI Taxonomy" id="1867833"/>
    <lineage>
        <taxon>Bacteria</taxon>
        <taxon>Pseudomonadati</taxon>
        <taxon>Pseudomonadota</taxon>
        <taxon>Gammaproteobacteria</taxon>
        <taxon>Lysobacterales</taxon>
        <taxon>Rhodanobacteraceae</taxon>
        <taxon>Dyella</taxon>
    </lineage>
</organism>
<dbReference type="InterPro" id="IPR036610">
    <property type="entry name" value="PEBP-like_sf"/>
</dbReference>
<reference evidence="3" key="1">
    <citation type="journal article" date="2019" name="Int. J. Syst. Evol. Microbiol.">
        <title>The Global Catalogue of Microorganisms (GCM) 10K type strain sequencing project: providing services to taxonomists for standard genome sequencing and annotation.</title>
        <authorList>
            <consortium name="The Broad Institute Genomics Platform"/>
            <consortium name="The Broad Institute Genome Sequencing Center for Infectious Disease"/>
            <person name="Wu L."/>
            <person name="Ma J."/>
        </authorList>
    </citation>
    <scope>NUCLEOTIDE SEQUENCE [LARGE SCALE GENOMIC DNA]</scope>
    <source>
        <strain evidence="3">NBRC 111981</strain>
    </source>
</reference>
<evidence type="ECO:0000313" key="3">
    <source>
        <dbReference type="Proteomes" id="UP001156627"/>
    </source>
</evidence>
<gene>
    <name evidence="2" type="ORF">GCM10007898_25330</name>
</gene>
<name>A0ABQ5XCC4_9GAMM</name>
<dbReference type="RefSeq" id="WP_284332448.1">
    <property type="nucleotide sequence ID" value="NZ_BSOA01000027.1"/>
</dbReference>
<comment type="caution">
    <text evidence="2">The sequence shown here is derived from an EMBL/GenBank/DDBJ whole genome shotgun (WGS) entry which is preliminary data.</text>
</comment>
<dbReference type="EMBL" id="BSOA01000027">
    <property type="protein sequence ID" value="GLQ88962.1"/>
    <property type="molecule type" value="Genomic_DNA"/>
</dbReference>
<dbReference type="PANTHER" id="PTHR30289">
    <property type="entry name" value="UNCHARACTERIZED PROTEIN YBCL-RELATED"/>
    <property type="match status" value="1"/>
</dbReference>
<keyword evidence="1" id="KW-0732">Signal</keyword>
<protein>
    <submittedName>
        <fullName evidence="2">UPF0098 protein</fullName>
    </submittedName>
</protein>
<proteinExistence type="predicted"/>
<dbReference type="Proteomes" id="UP001156627">
    <property type="component" value="Unassembled WGS sequence"/>
</dbReference>
<dbReference type="Pfam" id="PF01161">
    <property type="entry name" value="PBP"/>
    <property type="match status" value="1"/>
</dbReference>
<dbReference type="Gene3D" id="3.90.280.10">
    <property type="entry name" value="PEBP-like"/>
    <property type="match status" value="1"/>
</dbReference>
<dbReference type="CDD" id="cd00865">
    <property type="entry name" value="PEBP_bact_arch"/>
    <property type="match status" value="1"/>
</dbReference>
<dbReference type="NCBIfam" id="TIGR00481">
    <property type="entry name" value="YbhB/YbcL family Raf kinase inhibitor-like protein"/>
    <property type="match status" value="1"/>
</dbReference>
<dbReference type="InterPro" id="IPR005247">
    <property type="entry name" value="YbhB_YbcL/LppC-like"/>
</dbReference>
<sequence length="180" mass="18773">MRYGIVYSFALLLTQAAIAGAGPMRPHLQVSSASFTDGGKMPAKLTCDGANLSPEIRLPAPPTGTRSFAVVVDDPDAPVAFAHWLAYGIAASTRELPEGASTSSQRLEAAAEGINNFGRMGYGGPCPPAGATHHYVFHVYALDDMPALPSGASAQQVYDAIHGHVLAEGRFTGIYTRGGD</sequence>
<dbReference type="PANTHER" id="PTHR30289:SF1">
    <property type="entry name" value="PEBP (PHOSPHATIDYLETHANOLAMINE-BINDING PROTEIN) FAMILY PROTEIN"/>
    <property type="match status" value="1"/>
</dbReference>
<accession>A0ABQ5XCC4</accession>
<feature type="chain" id="PRO_5045630788" evidence="1">
    <location>
        <begin position="20"/>
        <end position="180"/>
    </location>
</feature>
<keyword evidence="3" id="KW-1185">Reference proteome</keyword>
<dbReference type="SUPFAM" id="SSF49777">
    <property type="entry name" value="PEBP-like"/>
    <property type="match status" value="1"/>
</dbReference>
<evidence type="ECO:0000256" key="1">
    <source>
        <dbReference type="SAM" id="SignalP"/>
    </source>
</evidence>